<comment type="caution">
    <text evidence="1">The sequence shown here is derived from an EMBL/GenBank/DDBJ whole genome shotgun (WGS) entry which is preliminary data.</text>
</comment>
<sequence length="117" mass="12076">MFGVDHGVSNGERDWAHGGLVLQPSLGLPQQAGLQYSFPLSFWPLWRANACSTGWGSYSLGLVWVPCCRSDPSPGMACVGRDVRAGGVGGLGVLLCASLAWGVLPLICCGPTSVSGA</sequence>
<evidence type="ECO:0000313" key="1">
    <source>
        <dbReference type="EMBL" id="KAK5620571.1"/>
    </source>
</evidence>
<evidence type="ECO:0000313" key="2">
    <source>
        <dbReference type="Proteomes" id="UP001311232"/>
    </source>
</evidence>
<dbReference type="AlphaFoldDB" id="A0AAV9SGT4"/>
<reference evidence="1 2" key="1">
    <citation type="submission" date="2021-06" db="EMBL/GenBank/DDBJ databases">
        <authorList>
            <person name="Palmer J.M."/>
        </authorList>
    </citation>
    <scope>NUCLEOTIDE SEQUENCE [LARGE SCALE GENOMIC DNA]</scope>
    <source>
        <strain evidence="1 2">MEX-2019</strain>
        <tissue evidence="1">Muscle</tissue>
    </source>
</reference>
<accession>A0AAV9SGT4</accession>
<organism evidence="1 2">
    <name type="scientific">Crenichthys baileyi</name>
    <name type="common">White River springfish</name>
    <dbReference type="NCBI Taxonomy" id="28760"/>
    <lineage>
        <taxon>Eukaryota</taxon>
        <taxon>Metazoa</taxon>
        <taxon>Chordata</taxon>
        <taxon>Craniata</taxon>
        <taxon>Vertebrata</taxon>
        <taxon>Euteleostomi</taxon>
        <taxon>Actinopterygii</taxon>
        <taxon>Neopterygii</taxon>
        <taxon>Teleostei</taxon>
        <taxon>Neoteleostei</taxon>
        <taxon>Acanthomorphata</taxon>
        <taxon>Ovalentaria</taxon>
        <taxon>Atherinomorphae</taxon>
        <taxon>Cyprinodontiformes</taxon>
        <taxon>Goodeidae</taxon>
        <taxon>Crenichthys</taxon>
    </lineage>
</organism>
<gene>
    <name evidence="1" type="ORF">CRENBAI_022117</name>
</gene>
<proteinExistence type="predicted"/>
<protein>
    <submittedName>
        <fullName evidence="1">Uncharacterized protein</fullName>
    </submittedName>
</protein>
<dbReference type="EMBL" id="JAHHUM010000352">
    <property type="protein sequence ID" value="KAK5620571.1"/>
    <property type="molecule type" value="Genomic_DNA"/>
</dbReference>
<name>A0AAV9SGT4_9TELE</name>
<dbReference type="Proteomes" id="UP001311232">
    <property type="component" value="Unassembled WGS sequence"/>
</dbReference>
<keyword evidence="2" id="KW-1185">Reference proteome</keyword>